<keyword evidence="6" id="KW-1185">Reference proteome</keyword>
<dbReference type="PANTHER" id="PTHR24198:SF165">
    <property type="entry name" value="ANKYRIN REPEAT-CONTAINING PROTEIN-RELATED"/>
    <property type="match status" value="1"/>
</dbReference>
<feature type="region of interest" description="Disordered" evidence="4">
    <location>
        <begin position="544"/>
        <end position="739"/>
    </location>
</feature>
<evidence type="ECO:0000313" key="5">
    <source>
        <dbReference type="EMBL" id="KAG2495902.1"/>
    </source>
</evidence>
<dbReference type="InterPro" id="IPR036770">
    <property type="entry name" value="Ankyrin_rpt-contain_sf"/>
</dbReference>
<evidence type="ECO:0000256" key="2">
    <source>
        <dbReference type="ARBA" id="ARBA00023043"/>
    </source>
</evidence>
<dbReference type="Gene3D" id="1.25.40.20">
    <property type="entry name" value="Ankyrin repeat-containing domain"/>
    <property type="match status" value="1"/>
</dbReference>
<evidence type="ECO:0000313" key="6">
    <source>
        <dbReference type="Proteomes" id="UP000612055"/>
    </source>
</evidence>
<comment type="caution">
    <text evidence="5">The sequence shown here is derived from an EMBL/GenBank/DDBJ whole genome shotgun (WGS) entry which is preliminary data.</text>
</comment>
<reference evidence="5" key="1">
    <citation type="journal article" date="2020" name="bioRxiv">
        <title>Comparative genomics of Chlamydomonas.</title>
        <authorList>
            <person name="Craig R.J."/>
            <person name="Hasan A.R."/>
            <person name="Ness R.W."/>
            <person name="Keightley P.D."/>
        </authorList>
    </citation>
    <scope>NUCLEOTIDE SEQUENCE</scope>
    <source>
        <strain evidence="5">CCAP 11/70</strain>
    </source>
</reference>
<sequence length="769" mass="79710">MPAWSPCDRVYLVACSCIEYIWQVHPDEDGQVHARPPPPPNFHPLLKKAVNLFDAQGFTPLMLACKKGHAEMAHLLLAQGADPWLGDRLMGRSALHFAAMLNRVGCIEELLRCSFVVKAGTIRETECRLVDYPSNAGHTPLHYAAVRHTESVLALCRHGADPNARCWNASMDSWVLANPGSTPLHVAAKNQNLDAAVAIMQHWACDLKQLDVTDPRVVADSRKLRPYELPGVKADSGLHRVLDPSTAAADLADPFGSGGDEDADRQPDNAAVLTVRPPSHGPKTSMLYNIKAAYGSLGAGSDGKQASRPSPRGGEPVGSDRFQPSTSDDPGSERSASPSGASAGAAPAAASPPPRPSYTGSSSKVHAAGAPPQFVVPALPVWYTQHPYQPGQDAAAEPPARESWNGKQPSQPPPQLFRTNSAKRSYVAPAPLAPLTAAGQSQAHALALSRGTLSARALLTRHGSLPTPSEASQAAAATRTFAGAEASPQPRLRHSVTGIGSAAPGHRARVTSPNLQLIPPPSAEEASAFEAGAVLSTATSGKLPARLLSSPDGDTPPPRPAKAHSVKARPPPIALPSTFGQGVPPTAGAAQSPSSAAPWPSPSGRSAAAGAGAGSGRLSPQVLAWGEPSPAASATCNIRLASPPLDGAPKARMSLPGRRSDLRASAPSGTANTLGLHPSGVPRGGVSAADTPFGALQRPPSEWAVVPDLSEDESRVERAGHPRGGSLAPGAQAHGSRRSFERISATVGATDMALELRASQGRRAYAGLH</sequence>
<dbReference type="InterPro" id="IPR002110">
    <property type="entry name" value="Ankyrin_rpt"/>
</dbReference>
<proteinExistence type="predicted"/>
<evidence type="ECO:0000256" key="4">
    <source>
        <dbReference type="SAM" id="MobiDB-lite"/>
    </source>
</evidence>
<feature type="region of interest" description="Disordered" evidence="4">
    <location>
        <begin position="464"/>
        <end position="493"/>
    </location>
</feature>
<dbReference type="Proteomes" id="UP000612055">
    <property type="component" value="Unassembled WGS sequence"/>
</dbReference>
<keyword evidence="1" id="KW-0677">Repeat</keyword>
<dbReference type="SMART" id="SM00248">
    <property type="entry name" value="ANK"/>
    <property type="match status" value="4"/>
</dbReference>
<feature type="repeat" description="ANK" evidence="3">
    <location>
        <begin position="56"/>
        <end position="88"/>
    </location>
</feature>
<dbReference type="SUPFAM" id="SSF48403">
    <property type="entry name" value="Ankyrin repeat"/>
    <property type="match status" value="1"/>
</dbReference>
<dbReference type="PROSITE" id="PS50088">
    <property type="entry name" value="ANK_REPEAT"/>
    <property type="match status" value="1"/>
</dbReference>
<dbReference type="PROSITE" id="PS50297">
    <property type="entry name" value="ANK_REP_REGION"/>
    <property type="match status" value="1"/>
</dbReference>
<feature type="compositionally biased region" description="Low complexity" evidence="4">
    <location>
        <begin position="584"/>
        <end position="610"/>
    </location>
</feature>
<name>A0A835Y3P7_9CHLO</name>
<feature type="region of interest" description="Disordered" evidence="4">
    <location>
        <begin position="387"/>
        <end position="425"/>
    </location>
</feature>
<feature type="region of interest" description="Disordered" evidence="4">
    <location>
        <begin position="298"/>
        <end position="368"/>
    </location>
</feature>
<dbReference type="Pfam" id="PF12796">
    <property type="entry name" value="Ank_2"/>
    <property type="match status" value="1"/>
</dbReference>
<feature type="compositionally biased region" description="Low complexity" evidence="4">
    <location>
        <begin position="467"/>
        <end position="487"/>
    </location>
</feature>
<dbReference type="EMBL" id="JAEHOE010000022">
    <property type="protein sequence ID" value="KAG2495902.1"/>
    <property type="molecule type" value="Genomic_DNA"/>
</dbReference>
<accession>A0A835Y3P7</accession>
<evidence type="ECO:0000256" key="3">
    <source>
        <dbReference type="PROSITE-ProRule" id="PRU00023"/>
    </source>
</evidence>
<keyword evidence="2 3" id="KW-0040">ANK repeat</keyword>
<dbReference type="AlphaFoldDB" id="A0A835Y3P7"/>
<dbReference type="Pfam" id="PF00023">
    <property type="entry name" value="Ank"/>
    <property type="match status" value="1"/>
</dbReference>
<evidence type="ECO:0000256" key="1">
    <source>
        <dbReference type="ARBA" id="ARBA00022737"/>
    </source>
</evidence>
<feature type="compositionally biased region" description="Low complexity" evidence="4">
    <location>
        <begin position="333"/>
        <end position="349"/>
    </location>
</feature>
<protein>
    <submittedName>
        <fullName evidence="5">Uncharacterized protein</fullName>
    </submittedName>
</protein>
<organism evidence="5 6">
    <name type="scientific">Edaphochlamys debaryana</name>
    <dbReference type="NCBI Taxonomy" id="47281"/>
    <lineage>
        <taxon>Eukaryota</taxon>
        <taxon>Viridiplantae</taxon>
        <taxon>Chlorophyta</taxon>
        <taxon>core chlorophytes</taxon>
        <taxon>Chlorophyceae</taxon>
        <taxon>CS clade</taxon>
        <taxon>Chlamydomonadales</taxon>
        <taxon>Chlamydomonadales incertae sedis</taxon>
        <taxon>Edaphochlamys</taxon>
    </lineage>
</organism>
<gene>
    <name evidence="5" type="ORF">HYH03_006139</name>
</gene>
<dbReference type="PANTHER" id="PTHR24198">
    <property type="entry name" value="ANKYRIN REPEAT AND PROTEIN KINASE DOMAIN-CONTAINING PROTEIN"/>
    <property type="match status" value="1"/>
</dbReference>
<dbReference type="OrthoDB" id="194358at2759"/>